<gene>
    <name evidence="8" type="ORF">BJ508DRAFT_208190</name>
</gene>
<dbReference type="GO" id="GO:0005975">
    <property type="term" value="P:carbohydrate metabolic process"/>
    <property type="evidence" value="ECO:0007669"/>
    <property type="project" value="InterPro"/>
</dbReference>
<keyword evidence="6" id="KW-0170">Cobalt</keyword>
<keyword evidence="9" id="KW-1185">Reference proteome</keyword>
<evidence type="ECO:0000256" key="4">
    <source>
        <dbReference type="ARBA" id="ARBA00022801"/>
    </source>
</evidence>
<dbReference type="PANTHER" id="PTHR46471">
    <property type="entry name" value="CHITIN DEACETYLASE"/>
    <property type="match status" value="1"/>
</dbReference>
<name>A0A3N4IAC8_ASCIM</name>
<keyword evidence="2" id="KW-0479">Metal-binding</keyword>
<protein>
    <submittedName>
        <fullName evidence="8">Glycoside hydrolase/deacetylase</fullName>
    </submittedName>
</protein>
<dbReference type="CDD" id="cd10951">
    <property type="entry name" value="CE4_ClCDA_like"/>
    <property type="match status" value="1"/>
</dbReference>
<evidence type="ECO:0000313" key="8">
    <source>
        <dbReference type="EMBL" id="RPA82416.1"/>
    </source>
</evidence>
<dbReference type="OrthoDB" id="2125469at2759"/>
<evidence type="ECO:0000256" key="3">
    <source>
        <dbReference type="ARBA" id="ARBA00022729"/>
    </source>
</evidence>
<dbReference type="PROSITE" id="PS51677">
    <property type="entry name" value="NODB"/>
    <property type="match status" value="1"/>
</dbReference>
<dbReference type="SUPFAM" id="SSF88713">
    <property type="entry name" value="Glycoside hydrolase/deacetylase"/>
    <property type="match status" value="1"/>
</dbReference>
<sequence length="226" mass="25428">APGVLVSQCSTPGTVAITFDDGPYKWTEALLDSLNKAKVKVTWFMNGDFYGCIYKYAEVVQKAYKTGHQIASHTWSHPDLTNLTREELVSEFTRNEVAFGKILGVKPTWVRPPYFYYNDTVLEVAKELGYRIVTLNFDSADWSGLSAEEIKARYEGLEEGSDRLIVLAHDAIETTAVEVGTWVADWAKKRGLKMVTLSECVGERPEDAYVKVGKPEKRNKSWTCEA</sequence>
<evidence type="ECO:0000256" key="2">
    <source>
        <dbReference type="ARBA" id="ARBA00022723"/>
    </source>
</evidence>
<evidence type="ECO:0000256" key="1">
    <source>
        <dbReference type="ARBA" id="ARBA00001941"/>
    </source>
</evidence>
<evidence type="ECO:0000313" key="9">
    <source>
        <dbReference type="Proteomes" id="UP000275078"/>
    </source>
</evidence>
<dbReference type="Pfam" id="PF01522">
    <property type="entry name" value="Polysacc_deac_1"/>
    <property type="match status" value="1"/>
</dbReference>
<keyword evidence="4 8" id="KW-0378">Hydrolase</keyword>
<dbReference type="STRING" id="1160509.A0A3N4IAC8"/>
<keyword evidence="3" id="KW-0732">Signal</keyword>
<reference evidence="8 9" key="1">
    <citation type="journal article" date="2018" name="Nat. Ecol. Evol.">
        <title>Pezizomycetes genomes reveal the molecular basis of ectomycorrhizal truffle lifestyle.</title>
        <authorList>
            <person name="Murat C."/>
            <person name="Payen T."/>
            <person name="Noel B."/>
            <person name="Kuo A."/>
            <person name="Morin E."/>
            <person name="Chen J."/>
            <person name="Kohler A."/>
            <person name="Krizsan K."/>
            <person name="Balestrini R."/>
            <person name="Da Silva C."/>
            <person name="Montanini B."/>
            <person name="Hainaut M."/>
            <person name="Levati E."/>
            <person name="Barry K.W."/>
            <person name="Belfiori B."/>
            <person name="Cichocki N."/>
            <person name="Clum A."/>
            <person name="Dockter R.B."/>
            <person name="Fauchery L."/>
            <person name="Guy J."/>
            <person name="Iotti M."/>
            <person name="Le Tacon F."/>
            <person name="Lindquist E.A."/>
            <person name="Lipzen A."/>
            <person name="Malagnac F."/>
            <person name="Mello A."/>
            <person name="Molinier V."/>
            <person name="Miyauchi S."/>
            <person name="Poulain J."/>
            <person name="Riccioni C."/>
            <person name="Rubini A."/>
            <person name="Sitrit Y."/>
            <person name="Splivallo R."/>
            <person name="Traeger S."/>
            <person name="Wang M."/>
            <person name="Zifcakova L."/>
            <person name="Wipf D."/>
            <person name="Zambonelli A."/>
            <person name="Paolocci F."/>
            <person name="Nowrousian M."/>
            <person name="Ottonello S."/>
            <person name="Baldrian P."/>
            <person name="Spatafora J.W."/>
            <person name="Henrissat B."/>
            <person name="Nagy L.G."/>
            <person name="Aury J.M."/>
            <person name="Wincker P."/>
            <person name="Grigoriev I.V."/>
            <person name="Bonfante P."/>
            <person name="Martin F.M."/>
        </authorList>
    </citation>
    <scope>NUCLEOTIDE SEQUENCE [LARGE SCALE GENOMIC DNA]</scope>
    <source>
        <strain evidence="8 9">RN42</strain>
    </source>
</reference>
<keyword evidence="5" id="KW-0119">Carbohydrate metabolism</keyword>
<evidence type="ECO:0000256" key="6">
    <source>
        <dbReference type="ARBA" id="ARBA00023285"/>
    </source>
</evidence>
<dbReference type="GO" id="GO:0016810">
    <property type="term" value="F:hydrolase activity, acting on carbon-nitrogen (but not peptide) bonds"/>
    <property type="evidence" value="ECO:0007669"/>
    <property type="project" value="InterPro"/>
</dbReference>
<accession>A0A3N4IAC8</accession>
<organism evidence="8 9">
    <name type="scientific">Ascobolus immersus RN42</name>
    <dbReference type="NCBI Taxonomy" id="1160509"/>
    <lineage>
        <taxon>Eukaryota</taxon>
        <taxon>Fungi</taxon>
        <taxon>Dikarya</taxon>
        <taxon>Ascomycota</taxon>
        <taxon>Pezizomycotina</taxon>
        <taxon>Pezizomycetes</taxon>
        <taxon>Pezizales</taxon>
        <taxon>Ascobolaceae</taxon>
        <taxon>Ascobolus</taxon>
    </lineage>
</organism>
<feature type="non-terminal residue" evidence="8">
    <location>
        <position position="1"/>
    </location>
</feature>
<dbReference type="GO" id="GO:0046872">
    <property type="term" value="F:metal ion binding"/>
    <property type="evidence" value="ECO:0007669"/>
    <property type="project" value="UniProtKB-KW"/>
</dbReference>
<dbReference type="InterPro" id="IPR002509">
    <property type="entry name" value="NODB_dom"/>
</dbReference>
<dbReference type="Gene3D" id="3.20.20.370">
    <property type="entry name" value="Glycoside hydrolase/deacetylase"/>
    <property type="match status" value="1"/>
</dbReference>
<evidence type="ECO:0000256" key="5">
    <source>
        <dbReference type="ARBA" id="ARBA00023277"/>
    </source>
</evidence>
<dbReference type="Proteomes" id="UP000275078">
    <property type="component" value="Unassembled WGS sequence"/>
</dbReference>
<dbReference type="PANTHER" id="PTHR46471:SF9">
    <property type="entry name" value="CHITIN DEACETYLASE"/>
    <property type="match status" value="1"/>
</dbReference>
<comment type="cofactor">
    <cofactor evidence="1">
        <name>Co(2+)</name>
        <dbReference type="ChEBI" id="CHEBI:48828"/>
    </cofactor>
</comment>
<feature type="domain" description="NodB homology" evidence="7">
    <location>
        <begin position="13"/>
        <end position="195"/>
    </location>
</feature>
<dbReference type="InterPro" id="IPR011330">
    <property type="entry name" value="Glyco_hydro/deAcase_b/a-brl"/>
</dbReference>
<evidence type="ECO:0000259" key="7">
    <source>
        <dbReference type="PROSITE" id="PS51677"/>
    </source>
</evidence>
<dbReference type="EMBL" id="ML119671">
    <property type="protein sequence ID" value="RPA82416.1"/>
    <property type="molecule type" value="Genomic_DNA"/>
</dbReference>
<proteinExistence type="predicted"/>
<dbReference type="AlphaFoldDB" id="A0A3N4IAC8"/>